<protein>
    <submittedName>
        <fullName evidence="9">TolC family protein</fullName>
    </submittedName>
</protein>
<keyword evidence="8" id="KW-0732">Signal</keyword>
<keyword evidence="7" id="KW-0998">Cell outer membrane</keyword>
<evidence type="ECO:0000256" key="5">
    <source>
        <dbReference type="ARBA" id="ARBA00022692"/>
    </source>
</evidence>
<comment type="subcellular location">
    <subcellularLocation>
        <location evidence="1">Cell outer membrane</location>
    </subcellularLocation>
</comment>
<evidence type="ECO:0000256" key="1">
    <source>
        <dbReference type="ARBA" id="ARBA00004442"/>
    </source>
</evidence>
<evidence type="ECO:0000313" key="10">
    <source>
        <dbReference type="Proteomes" id="UP000618931"/>
    </source>
</evidence>
<keyword evidence="3" id="KW-0813">Transport</keyword>
<gene>
    <name evidence="9" type="ORF">I2H31_13020</name>
</gene>
<dbReference type="PANTHER" id="PTHR30026:SF20">
    <property type="entry name" value="OUTER MEMBRANE PROTEIN TOLC"/>
    <property type="match status" value="1"/>
</dbReference>
<organism evidence="9 10">
    <name type="scientific">Hymenobacter ruricola</name>
    <dbReference type="NCBI Taxonomy" id="2791023"/>
    <lineage>
        <taxon>Bacteria</taxon>
        <taxon>Pseudomonadati</taxon>
        <taxon>Bacteroidota</taxon>
        <taxon>Cytophagia</taxon>
        <taxon>Cytophagales</taxon>
        <taxon>Hymenobacteraceae</taxon>
        <taxon>Hymenobacter</taxon>
    </lineage>
</organism>
<keyword evidence="10" id="KW-1185">Reference proteome</keyword>
<evidence type="ECO:0000256" key="4">
    <source>
        <dbReference type="ARBA" id="ARBA00022452"/>
    </source>
</evidence>
<dbReference type="SUPFAM" id="SSF56954">
    <property type="entry name" value="Outer membrane efflux proteins (OEP)"/>
    <property type="match status" value="1"/>
</dbReference>
<evidence type="ECO:0000313" key="9">
    <source>
        <dbReference type="EMBL" id="MBF9222025.1"/>
    </source>
</evidence>
<evidence type="ECO:0000256" key="7">
    <source>
        <dbReference type="ARBA" id="ARBA00023237"/>
    </source>
</evidence>
<comment type="caution">
    <text evidence="9">The sequence shown here is derived from an EMBL/GenBank/DDBJ whole genome shotgun (WGS) entry which is preliminary data.</text>
</comment>
<dbReference type="InterPro" id="IPR003423">
    <property type="entry name" value="OMP_efflux"/>
</dbReference>
<comment type="similarity">
    <text evidence="2">Belongs to the outer membrane factor (OMF) (TC 1.B.17) family.</text>
</comment>
<dbReference type="Pfam" id="PF02321">
    <property type="entry name" value="OEP"/>
    <property type="match status" value="2"/>
</dbReference>
<keyword evidence="6" id="KW-0472">Membrane</keyword>
<feature type="signal peptide" evidence="8">
    <location>
        <begin position="1"/>
        <end position="18"/>
    </location>
</feature>
<evidence type="ECO:0000256" key="6">
    <source>
        <dbReference type="ARBA" id="ARBA00023136"/>
    </source>
</evidence>
<feature type="chain" id="PRO_5046776665" evidence="8">
    <location>
        <begin position="19"/>
        <end position="460"/>
    </location>
</feature>
<sequence length="460" mass="50838">MKFPILFFLALLPFAALAQQVPKARPNQLKRPASVATAPPLSLQQAIAEALQHNYGILLARQDEQIAQNNVTRGNAGQLPSLTGNFTRTFNNNNINQRFGEADPRIVNGATSNALNANVTLGWTIFDGFGMFIAYDRLKTLRQQQQQITRANVEETVEAVTNAYYDVVRQAGKITSLEEALKIGQARIDLTQAQVDVGVSAKVEVLTARVDYNADRSLFLQQQQALAAAKITLNNLLGRTPKVDFEPSDSLVVTRDLREDAVTEGIKTRNPRLAQARLGTEVATYDRRLVRASRFPQIGLVSGYGLTRNINNAAFAGTVLTSSTNQVQGLNYGITASVPIFDGFNLRRQEQNARVVEEQSKLSLAQTALQLDADASTAFAQYQNFLQLLELEETNIQLARQNVDIALERYRLGLLTPLALREAQRNQLDAETRLLDIRYSAKQAETQLRRLSGDLVQAGS</sequence>
<reference evidence="9 10" key="1">
    <citation type="submission" date="2020-11" db="EMBL/GenBank/DDBJ databases">
        <authorList>
            <person name="Kim M.K."/>
        </authorList>
    </citation>
    <scope>NUCLEOTIDE SEQUENCE [LARGE SCALE GENOMIC DNA]</scope>
    <source>
        <strain evidence="9 10">BT662</strain>
    </source>
</reference>
<accession>A0ABS0I4Y8</accession>
<dbReference type="EMBL" id="JADQDM010000006">
    <property type="protein sequence ID" value="MBF9222025.1"/>
    <property type="molecule type" value="Genomic_DNA"/>
</dbReference>
<proteinExistence type="inferred from homology"/>
<dbReference type="Gene3D" id="1.20.1600.10">
    <property type="entry name" value="Outer membrane efflux proteins (OEP)"/>
    <property type="match status" value="1"/>
</dbReference>
<dbReference type="InterPro" id="IPR051906">
    <property type="entry name" value="TolC-like"/>
</dbReference>
<keyword evidence="5" id="KW-0812">Transmembrane</keyword>
<dbReference type="RefSeq" id="WP_196293483.1">
    <property type="nucleotide sequence ID" value="NZ_JADQDM010000006.1"/>
</dbReference>
<evidence type="ECO:0000256" key="8">
    <source>
        <dbReference type="SAM" id="SignalP"/>
    </source>
</evidence>
<dbReference type="PANTHER" id="PTHR30026">
    <property type="entry name" value="OUTER MEMBRANE PROTEIN TOLC"/>
    <property type="match status" value="1"/>
</dbReference>
<keyword evidence="4" id="KW-1134">Transmembrane beta strand</keyword>
<name>A0ABS0I4Y8_9BACT</name>
<evidence type="ECO:0000256" key="3">
    <source>
        <dbReference type="ARBA" id="ARBA00022448"/>
    </source>
</evidence>
<evidence type="ECO:0000256" key="2">
    <source>
        <dbReference type="ARBA" id="ARBA00007613"/>
    </source>
</evidence>
<dbReference type="Proteomes" id="UP000618931">
    <property type="component" value="Unassembled WGS sequence"/>
</dbReference>